<dbReference type="EMBL" id="HBUF01117713">
    <property type="protein sequence ID" value="CAG6641496.1"/>
    <property type="molecule type" value="Transcribed_RNA"/>
</dbReference>
<dbReference type="AlphaFoldDB" id="A0A8D9BNN1"/>
<feature type="region of interest" description="Disordered" evidence="1">
    <location>
        <begin position="131"/>
        <end position="157"/>
    </location>
</feature>
<evidence type="ECO:0000313" key="3">
    <source>
        <dbReference type="EMBL" id="CAG6788708.1"/>
    </source>
</evidence>
<evidence type="ECO:0000256" key="2">
    <source>
        <dbReference type="SAM" id="Phobius"/>
    </source>
</evidence>
<keyword evidence="2" id="KW-0472">Membrane</keyword>
<protein>
    <submittedName>
        <fullName evidence="3">Uncharacterized protein</fullName>
    </submittedName>
</protein>
<evidence type="ECO:0000256" key="1">
    <source>
        <dbReference type="SAM" id="MobiDB-lite"/>
    </source>
</evidence>
<accession>A0A8D9BNN1</accession>
<keyword evidence="2" id="KW-1133">Transmembrane helix</keyword>
<organism evidence="3">
    <name type="scientific">Cacopsylla melanoneura</name>
    <dbReference type="NCBI Taxonomy" id="428564"/>
    <lineage>
        <taxon>Eukaryota</taxon>
        <taxon>Metazoa</taxon>
        <taxon>Ecdysozoa</taxon>
        <taxon>Arthropoda</taxon>
        <taxon>Hexapoda</taxon>
        <taxon>Insecta</taxon>
        <taxon>Pterygota</taxon>
        <taxon>Neoptera</taxon>
        <taxon>Paraneoptera</taxon>
        <taxon>Hemiptera</taxon>
        <taxon>Sternorrhyncha</taxon>
        <taxon>Psylloidea</taxon>
        <taxon>Psyllidae</taxon>
        <taxon>Psyllinae</taxon>
        <taxon>Cacopsylla</taxon>
    </lineage>
</organism>
<feature type="compositionally biased region" description="Basic residues" evidence="1">
    <location>
        <begin position="135"/>
        <end position="149"/>
    </location>
</feature>
<proteinExistence type="predicted"/>
<feature type="transmembrane region" description="Helical" evidence="2">
    <location>
        <begin position="72"/>
        <end position="98"/>
    </location>
</feature>
<dbReference type="EMBL" id="HBUF01661321">
    <property type="protein sequence ID" value="CAG6788708.1"/>
    <property type="molecule type" value="Transcribed_RNA"/>
</dbReference>
<keyword evidence="2" id="KW-0812">Transmembrane</keyword>
<dbReference type="EMBL" id="HBUF01117714">
    <property type="protein sequence ID" value="CAG6641499.1"/>
    <property type="molecule type" value="Transcribed_RNA"/>
</dbReference>
<sequence length="157" mass="17478">MKLKLTDNQKKKMYANGIKGVGSKIRIGPEQIGCGIEYPLRVNQIEALKIGKKNGKSVQLDFPISQIKTGGFLPLLFAGIGAAAAALGGVSSVANVYFDKKDKDRIREETERHNKEMEKIIAEKITSVHVGSNLNKKKPKKKVHFKNTRKNYQTKNK</sequence>
<name>A0A8D9BNN1_9HEMI</name>
<reference evidence="3" key="1">
    <citation type="submission" date="2021-05" db="EMBL/GenBank/DDBJ databases">
        <authorList>
            <person name="Alioto T."/>
            <person name="Alioto T."/>
            <person name="Gomez Garrido J."/>
        </authorList>
    </citation>
    <scope>NUCLEOTIDE SEQUENCE</scope>
</reference>